<gene>
    <name evidence="7" type="primary">mltG</name>
    <name evidence="8" type="ORF">CLHUN_15210</name>
</gene>
<evidence type="ECO:0000313" key="8">
    <source>
        <dbReference type="EMBL" id="OPX44528.1"/>
    </source>
</evidence>
<dbReference type="AlphaFoldDB" id="A0A1V4SKV9"/>
<organism evidence="8 9">
    <name type="scientific">Ruminiclostridium hungatei</name>
    <name type="common">Clostridium hungatei</name>
    <dbReference type="NCBI Taxonomy" id="48256"/>
    <lineage>
        <taxon>Bacteria</taxon>
        <taxon>Bacillati</taxon>
        <taxon>Bacillota</taxon>
        <taxon>Clostridia</taxon>
        <taxon>Eubacteriales</taxon>
        <taxon>Oscillospiraceae</taxon>
        <taxon>Ruminiclostridium</taxon>
    </lineage>
</organism>
<sequence>MSRKLKVAALGIIAVIIGIFLSVPNIMNYVRTILKGYEAQYGALNAFLTILGLVLVFFGIFIISAGLKKLAFILTSLAVFLFVFSVGAIYSYSSTVESSKDNVVKEALRISATSEGAIAVEIPMGSDTNDIAGILGDEEIINKPQIFKIVSKLNGYDGRYQAGTHILKKGLELDTIMNILISKPESVKITIPEGLTYKQIVKTFVKKGLAIEDRFDSAMKYEKYDYDFVKQIKNFNDREFMLEGYLFPDTYEFAMNASEKTIVSVMLQNFNNKLTKEYYDRAKELGMSMDEIITLASIIEREANTSNDRRLVSAVFHKRLKSKDTTLRKLQSCATIQYVFLNTEGKVHEKLTYEDTTINSPYNTYIHPGLPPGPICSPGMDSINAALYPDEDTDYMFFIAKGDGTTKFTKTYAEHLKAMKEYGLAK</sequence>
<evidence type="ECO:0000256" key="1">
    <source>
        <dbReference type="ARBA" id="ARBA00022475"/>
    </source>
</evidence>
<evidence type="ECO:0000256" key="6">
    <source>
        <dbReference type="ARBA" id="ARBA00023316"/>
    </source>
</evidence>
<feature type="site" description="Important for catalytic activity" evidence="7">
    <location>
        <position position="302"/>
    </location>
</feature>
<comment type="caution">
    <text evidence="7">Lacks conserved residue(s) required for the propagation of feature annotation.</text>
</comment>
<dbReference type="Gene3D" id="3.30.160.60">
    <property type="entry name" value="Classic Zinc Finger"/>
    <property type="match status" value="1"/>
</dbReference>
<keyword evidence="9" id="KW-1185">Reference proteome</keyword>
<dbReference type="GO" id="GO:0009252">
    <property type="term" value="P:peptidoglycan biosynthetic process"/>
    <property type="evidence" value="ECO:0007669"/>
    <property type="project" value="UniProtKB-UniRule"/>
</dbReference>
<evidence type="ECO:0000256" key="7">
    <source>
        <dbReference type="HAMAP-Rule" id="MF_02065"/>
    </source>
</evidence>
<proteinExistence type="inferred from homology"/>
<keyword evidence="1 7" id="KW-1003">Cell membrane</keyword>
<accession>A0A1V4SKV9</accession>
<evidence type="ECO:0000256" key="5">
    <source>
        <dbReference type="ARBA" id="ARBA00023239"/>
    </source>
</evidence>
<dbReference type="PANTHER" id="PTHR30518">
    <property type="entry name" value="ENDOLYTIC MUREIN TRANSGLYCOSYLASE"/>
    <property type="match status" value="1"/>
</dbReference>
<feature type="transmembrane region" description="Helical" evidence="7">
    <location>
        <begin position="39"/>
        <end position="63"/>
    </location>
</feature>
<keyword evidence="2 7" id="KW-0812">Transmembrane</keyword>
<comment type="caution">
    <text evidence="8">The sequence shown here is derived from an EMBL/GenBank/DDBJ whole genome shotgun (WGS) entry which is preliminary data.</text>
</comment>
<dbReference type="CDD" id="cd08010">
    <property type="entry name" value="MltG_like"/>
    <property type="match status" value="1"/>
</dbReference>
<keyword evidence="6 7" id="KW-0961">Cell wall biogenesis/degradation</keyword>
<dbReference type="GO" id="GO:0071555">
    <property type="term" value="P:cell wall organization"/>
    <property type="evidence" value="ECO:0007669"/>
    <property type="project" value="UniProtKB-KW"/>
</dbReference>
<comment type="catalytic activity">
    <reaction evidence="7">
        <text>a peptidoglycan chain = a peptidoglycan chain with N-acetyl-1,6-anhydromuramyl-[peptide] at the reducing end + a peptidoglycan chain with N-acetylglucosamine at the non-reducing end.</text>
        <dbReference type="EC" id="4.2.2.29"/>
    </reaction>
</comment>
<dbReference type="STRING" id="48256.CLHUN_15210"/>
<dbReference type="EC" id="4.2.2.29" evidence="7"/>
<dbReference type="EMBL" id="MZGX01000008">
    <property type="protein sequence ID" value="OPX44528.1"/>
    <property type="molecule type" value="Genomic_DNA"/>
</dbReference>
<dbReference type="InterPro" id="IPR003770">
    <property type="entry name" value="MLTG-like"/>
</dbReference>
<dbReference type="PANTHER" id="PTHR30518:SF2">
    <property type="entry name" value="ENDOLYTIC MUREIN TRANSGLYCOSYLASE"/>
    <property type="match status" value="1"/>
</dbReference>
<dbReference type="GO" id="GO:0008932">
    <property type="term" value="F:lytic endotransglycosylase activity"/>
    <property type="evidence" value="ECO:0007669"/>
    <property type="project" value="UniProtKB-UniRule"/>
</dbReference>
<dbReference type="GO" id="GO:0005886">
    <property type="term" value="C:plasma membrane"/>
    <property type="evidence" value="ECO:0007669"/>
    <property type="project" value="UniProtKB-UniRule"/>
</dbReference>
<dbReference type="Proteomes" id="UP000191554">
    <property type="component" value="Unassembled WGS sequence"/>
</dbReference>
<keyword evidence="4 7" id="KW-0472">Membrane</keyword>
<evidence type="ECO:0000256" key="4">
    <source>
        <dbReference type="ARBA" id="ARBA00023136"/>
    </source>
</evidence>
<evidence type="ECO:0000256" key="2">
    <source>
        <dbReference type="ARBA" id="ARBA00022692"/>
    </source>
</evidence>
<comment type="similarity">
    <text evidence="7">Belongs to the transglycosylase MltG family.</text>
</comment>
<feature type="transmembrane region" description="Helical" evidence="7">
    <location>
        <begin position="7"/>
        <end position="27"/>
    </location>
</feature>
<feature type="transmembrane region" description="Helical" evidence="7">
    <location>
        <begin position="70"/>
        <end position="92"/>
    </location>
</feature>
<dbReference type="RefSeq" id="WP_080063970.1">
    <property type="nucleotide sequence ID" value="NZ_MZGX01000008.1"/>
</dbReference>
<reference evidence="8 9" key="1">
    <citation type="submission" date="2017-03" db="EMBL/GenBank/DDBJ databases">
        <title>Genome sequence of Clostridium hungatei DSM 14427.</title>
        <authorList>
            <person name="Poehlein A."/>
            <person name="Daniel R."/>
        </authorList>
    </citation>
    <scope>NUCLEOTIDE SEQUENCE [LARGE SCALE GENOMIC DNA]</scope>
    <source>
        <strain evidence="8 9">DSM 14427</strain>
    </source>
</reference>
<dbReference type="Pfam" id="PF02618">
    <property type="entry name" value="YceG"/>
    <property type="match status" value="1"/>
</dbReference>
<dbReference type="Gene3D" id="3.30.1490.480">
    <property type="entry name" value="Endolytic murein transglycosylase"/>
    <property type="match status" value="1"/>
</dbReference>
<evidence type="ECO:0000256" key="3">
    <source>
        <dbReference type="ARBA" id="ARBA00022989"/>
    </source>
</evidence>
<dbReference type="OrthoDB" id="9814591at2"/>
<comment type="function">
    <text evidence="7">Functions as a peptidoglycan terminase that cleaves nascent peptidoglycan strands endolytically to terminate their elongation.</text>
</comment>
<dbReference type="HAMAP" id="MF_02065">
    <property type="entry name" value="MltG"/>
    <property type="match status" value="1"/>
</dbReference>
<evidence type="ECO:0000313" key="9">
    <source>
        <dbReference type="Proteomes" id="UP000191554"/>
    </source>
</evidence>
<keyword evidence="5 7" id="KW-0456">Lyase</keyword>
<name>A0A1V4SKV9_RUMHU</name>
<dbReference type="NCBIfam" id="TIGR00247">
    <property type="entry name" value="endolytic transglycosylase MltG"/>
    <property type="match status" value="1"/>
</dbReference>
<protein>
    <recommendedName>
        <fullName evidence="7">Endolytic murein transglycosylase</fullName>
        <ecNumber evidence="7">4.2.2.29</ecNumber>
    </recommendedName>
    <alternativeName>
        <fullName evidence="7">Peptidoglycan lytic transglycosylase</fullName>
    </alternativeName>
    <alternativeName>
        <fullName evidence="7">Peptidoglycan polymerization terminase</fullName>
    </alternativeName>
</protein>
<keyword evidence="3 7" id="KW-1133">Transmembrane helix</keyword>